<gene>
    <name evidence="2" type="ORF">GA0070604_2184</name>
</gene>
<reference evidence="3" key="1">
    <citation type="submission" date="2016-06" db="EMBL/GenBank/DDBJ databases">
        <authorList>
            <person name="Varghese N."/>
            <person name="Submissions Spin"/>
        </authorList>
    </citation>
    <scope>NUCLEOTIDE SEQUENCE [LARGE SCALE GENOMIC DNA]</scope>
    <source>
        <strain evidence="3">DSM 44814</strain>
    </source>
</reference>
<dbReference type="Pfam" id="PF13424">
    <property type="entry name" value="TPR_12"/>
    <property type="match status" value="1"/>
</dbReference>
<protein>
    <submittedName>
        <fullName evidence="2">NB-ARC domain-containing protein</fullName>
    </submittedName>
</protein>
<dbReference type="InterPro" id="IPR011990">
    <property type="entry name" value="TPR-like_helical_dom_sf"/>
</dbReference>
<dbReference type="PRINTS" id="PR00364">
    <property type="entry name" value="DISEASERSIST"/>
</dbReference>
<dbReference type="GO" id="GO:0003677">
    <property type="term" value="F:DNA binding"/>
    <property type="evidence" value="ECO:0007669"/>
    <property type="project" value="InterPro"/>
</dbReference>
<dbReference type="RefSeq" id="WP_244161833.1">
    <property type="nucleotide sequence ID" value="NZ_FMHY01000002.1"/>
</dbReference>
<proteinExistence type="predicted"/>
<keyword evidence="3" id="KW-1185">Reference proteome</keyword>
<dbReference type="InterPro" id="IPR019734">
    <property type="entry name" value="TPR_rpt"/>
</dbReference>
<dbReference type="SUPFAM" id="SSF47413">
    <property type="entry name" value="lambda repressor-like DNA-binding domains"/>
    <property type="match status" value="1"/>
</dbReference>
<dbReference type="PANTHER" id="PTHR47691">
    <property type="entry name" value="REGULATOR-RELATED"/>
    <property type="match status" value="1"/>
</dbReference>
<dbReference type="PROSITE" id="PS50943">
    <property type="entry name" value="HTH_CROC1"/>
    <property type="match status" value="1"/>
</dbReference>
<dbReference type="Gene3D" id="3.40.50.300">
    <property type="entry name" value="P-loop containing nucleotide triphosphate hydrolases"/>
    <property type="match status" value="1"/>
</dbReference>
<evidence type="ECO:0000313" key="3">
    <source>
        <dbReference type="Proteomes" id="UP000199696"/>
    </source>
</evidence>
<accession>A0A1C6U9F5</accession>
<dbReference type="Proteomes" id="UP000199696">
    <property type="component" value="Unassembled WGS sequence"/>
</dbReference>
<dbReference type="CDD" id="cd00093">
    <property type="entry name" value="HTH_XRE"/>
    <property type="match status" value="1"/>
</dbReference>
<evidence type="ECO:0000313" key="2">
    <source>
        <dbReference type="EMBL" id="SCL50662.1"/>
    </source>
</evidence>
<dbReference type="SMART" id="SM00530">
    <property type="entry name" value="HTH_XRE"/>
    <property type="match status" value="1"/>
</dbReference>
<dbReference type="SUPFAM" id="SSF48452">
    <property type="entry name" value="TPR-like"/>
    <property type="match status" value="1"/>
</dbReference>
<dbReference type="Gene3D" id="1.25.40.10">
    <property type="entry name" value="Tetratricopeptide repeat domain"/>
    <property type="match status" value="1"/>
</dbReference>
<dbReference type="AlphaFoldDB" id="A0A1C6U9F5"/>
<name>A0A1C6U9F5_9ACTN</name>
<dbReference type="STRING" id="227316.GA0070604_2184"/>
<sequence>MPVDSGFGALLRALRRGRGLTQEMLAEASGSSVRGIREMENGRVRSPQRRTLALLADALDLDAADRRRFLDLARPAAPVPCGGEPAGRMAGPAVPDPAMTGCPQAEASEAAVTGRVPEQARGVVTGERASGPVGVGSTAPGPAGDAVRCEPSGPPVPAELPAPVPDLTGRTAELAALAHLAAGTSAGPDDAGPRVAVLHGPAGTGKTSLAVTAGHRARAAFPDGQLYVDLAATGSGRGEPGDALAGLLRSLGVPEDRIPAEPGQRGKLFRTLTRDRRLLLVVDAAADEAQVRPLLPAGPRCLVLVTARQPLAGLAAARVPLGLLEPASARALIGAIVDARRVAADPAGVDQLAALCGYLPLALRIAGNRLATRPDWPVRHLVDQLRDQRRRLATLTAGDLGVRAAFEVSYRQLCPATAAVFRRASLIPGVDFDAELVAAVAGTDHAAALPAVEELVDAGLLSSCGDRYQFHDLVRLFAQERLDADETASQRRAAHDRMLTWLLDRAVGAAATFDPTGRGTATPFAGHRAAAGWLDRESAHWLAALREAARQGRHADVVRVAKALHWYSDVATHRHRWDEIFSLGVTAAQELRSQRDEVVLLNFLGWARYFCRDRHAEALAALDRALDLAERLGDAREQAWALTYRAAIAVRTGRADTAVPAARRAVALFRRVGYELGAWCATNVQGSALAATGRYAEATELHRAALAFYRGDTGLSGTGALVGQASTTMSLAAALAGLGRLGEAVAEYGHAGVMFRRAGAPFGEALAAYRHGLALSELGEPAAARGELRRAQRLFAAVASPWWEAQALAALASVAPAGTADARLLRRRALDRCGELDAPEVRGLRARLRRELAE</sequence>
<dbReference type="SUPFAM" id="SSF52540">
    <property type="entry name" value="P-loop containing nucleoside triphosphate hydrolases"/>
    <property type="match status" value="1"/>
</dbReference>
<organism evidence="2 3">
    <name type="scientific">Micromonospora eburnea</name>
    <dbReference type="NCBI Taxonomy" id="227316"/>
    <lineage>
        <taxon>Bacteria</taxon>
        <taxon>Bacillati</taxon>
        <taxon>Actinomycetota</taxon>
        <taxon>Actinomycetes</taxon>
        <taxon>Micromonosporales</taxon>
        <taxon>Micromonosporaceae</taxon>
        <taxon>Micromonospora</taxon>
    </lineage>
</organism>
<dbReference type="SMART" id="SM00028">
    <property type="entry name" value="TPR"/>
    <property type="match status" value="3"/>
</dbReference>
<dbReference type="InterPro" id="IPR010982">
    <property type="entry name" value="Lambda_DNA-bd_dom_sf"/>
</dbReference>
<evidence type="ECO:0000259" key="1">
    <source>
        <dbReference type="PROSITE" id="PS50943"/>
    </source>
</evidence>
<dbReference type="InterPro" id="IPR027417">
    <property type="entry name" value="P-loop_NTPase"/>
</dbReference>
<dbReference type="GO" id="GO:0043531">
    <property type="term" value="F:ADP binding"/>
    <property type="evidence" value="ECO:0007669"/>
    <property type="project" value="InterPro"/>
</dbReference>
<dbReference type="Pfam" id="PF13560">
    <property type="entry name" value="HTH_31"/>
    <property type="match status" value="1"/>
</dbReference>
<feature type="domain" description="HTH cro/C1-type" evidence="1">
    <location>
        <begin position="11"/>
        <end position="66"/>
    </location>
</feature>
<dbReference type="Gene3D" id="1.10.260.40">
    <property type="entry name" value="lambda repressor-like DNA-binding domains"/>
    <property type="match status" value="1"/>
</dbReference>
<dbReference type="InterPro" id="IPR001387">
    <property type="entry name" value="Cro/C1-type_HTH"/>
</dbReference>
<dbReference type="EMBL" id="FMHY01000002">
    <property type="protein sequence ID" value="SCL50662.1"/>
    <property type="molecule type" value="Genomic_DNA"/>
</dbReference>
<dbReference type="PANTHER" id="PTHR47691:SF3">
    <property type="entry name" value="HTH-TYPE TRANSCRIPTIONAL REGULATOR RV0890C-RELATED"/>
    <property type="match status" value="1"/>
</dbReference>